<sequence length="138" mass="16136">MDGYIKHNFIGEQLWEAFVDDFEDYKTQQDWQLGDKATIRAFRDMLRARGVYLPKERGANTILKHLANFVNSAFFPDWDKYDRDYKRFVSLLEFSSIFMRDVANLRISGDTNNFDTPAVSQQSQRAMDKAPVYDDGSN</sequence>
<protein>
    <submittedName>
        <fullName evidence="2">Uncharacterized protein</fullName>
    </submittedName>
</protein>
<accession>A0A420HD20</accession>
<feature type="region of interest" description="Disordered" evidence="1">
    <location>
        <begin position="113"/>
        <end position="138"/>
    </location>
</feature>
<dbReference type="Proteomes" id="UP000283383">
    <property type="component" value="Unassembled WGS sequence"/>
</dbReference>
<organism evidence="2 3">
    <name type="scientific">Golovinomyces cichoracearum</name>
    <dbReference type="NCBI Taxonomy" id="62708"/>
    <lineage>
        <taxon>Eukaryota</taxon>
        <taxon>Fungi</taxon>
        <taxon>Dikarya</taxon>
        <taxon>Ascomycota</taxon>
        <taxon>Pezizomycotina</taxon>
        <taxon>Leotiomycetes</taxon>
        <taxon>Erysiphales</taxon>
        <taxon>Erysiphaceae</taxon>
        <taxon>Golovinomyces</taxon>
    </lineage>
</organism>
<comment type="caution">
    <text evidence="2">The sequence shown here is derived from an EMBL/GenBank/DDBJ whole genome shotgun (WGS) entry which is preliminary data.</text>
</comment>
<reference evidence="2 3" key="1">
    <citation type="journal article" date="2018" name="BMC Genomics">
        <title>Comparative genome analyses reveal sequence features reflecting distinct modes of host-adaptation between dicot and monocot powdery mildew.</title>
        <authorList>
            <person name="Wu Y."/>
            <person name="Ma X."/>
            <person name="Pan Z."/>
            <person name="Kale S.D."/>
            <person name="Song Y."/>
            <person name="King H."/>
            <person name="Zhang Q."/>
            <person name="Presley C."/>
            <person name="Deng X."/>
            <person name="Wei C.I."/>
            <person name="Xiao S."/>
        </authorList>
    </citation>
    <scope>NUCLEOTIDE SEQUENCE [LARGE SCALE GENOMIC DNA]</scope>
    <source>
        <strain evidence="2">UMSG3</strain>
    </source>
</reference>
<keyword evidence="3" id="KW-1185">Reference proteome</keyword>
<proteinExistence type="predicted"/>
<evidence type="ECO:0000313" key="2">
    <source>
        <dbReference type="EMBL" id="RKF55295.1"/>
    </source>
</evidence>
<evidence type="ECO:0000313" key="3">
    <source>
        <dbReference type="Proteomes" id="UP000283383"/>
    </source>
</evidence>
<dbReference type="AlphaFoldDB" id="A0A420HD20"/>
<name>A0A420HD20_9PEZI</name>
<feature type="compositionally biased region" description="Polar residues" evidence="1">
    <location>
        <begin position="113"/>
        <end position="125"/>
    </location>
</feature>
<gene>
    <name evidence="2" type="ORF">GcM3_202038</name>
</gene>
<evidence type="ECO:0000256" key="1">
    <source>
        <dbReference type="SAM" id="MobiDB-lite"/>
    </source>
</evidence>
<dbReference type="EMBL" id="MCBQ01020292">
    <property type="protein sequence ID" value="RKF55295.1"/>
    <property type="molecule type" value="Genomic_DNA"/>
</dbReference>